<sequence>MQRLRQYAPYHTVCLLSKTDPLKYLLGSPSSMRNIAKWHCQLMEYDIEYVSRTSVKGQAIADHLAEFPIVDDTPIDSDFPDEGILQVSDEEETPGWKMYFDGAVNSTGSGIGAVVISPEGRHFPVASKIDFPCTNNVAEYEACILGLQAAIDLKNQFVDALATLACMVSITKENLIEPLEFEIVKGPAHCDMIEAVDG</sequence>
<dbReference type="Gene3D" id="3.30.420.10">
    <property type="entry name" value="Ribonuclease H-like superfamily/Ribonuclease H"/>
    <property type="match status" value="1"/>
</dbReference>
<feature type="domain" description="RNase H type-1" evidence="1">
    <location>
        <begin position="100"/>
        <end position="154"/>
    </location>
</feature>
<evidence type="ECO:0000313" key="3">
    <source>
        <dbReference type="Proteomes" id="UP000233551"/>
    </source>
</evidence>
<proteinExistence type="predicted"/>
<dbReference type="PANTHER" id="PTHR48475:SF1">
    <property type="entry name" value="RNASE H TYPE-1 DOMAIN-CONTAINING PROTEIN"/>
    <property type="match status" value="1"/>
</dbReference>
<dbReference type="PANTHER" id="PTHR48475">
    <property type="entry name" value="RIBONUCLEASE H"/>
    <property type="match status" value="1"/>
</dbReference>
<dbReference type="GO" id="GO:0003676">
    <property type="term" value="F:nucleic acid binding"/>
    <property type="evidence" value="ECO:0007669"/>
    <property type="project" value="InterPro"/>
</dbReference>
<comment type="caution">
    <text evidence="2">The sequence shown here is derived from an EMBL/GenBank/DDBJ whole genome shotgun (WGS) entry which is preliminary data.</text>
</comment>
<reference evidence="2 3" key="1">
    <citation type="submission" date="2017-11" db="EMBL/GenBank/DDBJ databases">
        <title>De-novo sequencing of pomegranate (Punica granatum L.) genome.</title>
        <authorList>
            <person name="Akparov Z."/>
            <person name="Amiraslanov A."/>
            <person name="Hajiyeva S."/>
            <person name="Abbasov M."/>
            <person name="Kaur K."/>
            <person name="Hamwieh A."/>
            <person name="Solovyev V."/>
            <person name="Salamov A."/>
            <person name="Braich B."/>
            <person name="Kosarev P."/>
            <person name="Mahmoud A."/>
            <person name="Hajiyev E."/>
            <person name="Babayeva S."/>
            <person name="Izzatullayeva V."/>
            <person name="Mammadov A."/>
            <person name="Mammadov A."/>
            <person name="Sharifova S."/>
            <person name="Ojaghi J."/>
            <person name="Eynullazada K."/>
            <person name="Bayramov B."/>
            <person name="Abdulazimova A."/>
            <person name="Shahmuradov I."/>
        </authorList>
    </citation>
    <scope>NUCLEOTIDE SEQUENCE [LARGE SCALE GENOMIC DNA]</scope>
    <source>
        <strain evidence="3">cv. AG2017</strain>
        <tissue evidence="2">Leaf</tissue>
    </source>
</reference>
<gene>
    <name evidence="2" type="ORF">CRG98_019864</name>
</gene>
<evidence type="ECO:0000259" key="1">
    <source>
        <dbReference type="Pfam" id="PF13456"/>
    </source>
</evidence>
<dbReference type="Proteomes" id="UP000233551">
    <property type="component" value="Unassembled WGS sequence"/>
</dbReference>
<dbReference type="Pfam" id="PF13456">
    <property type="entry name" value="RVT_3"/>
    <property type="match status" value="1"/>
</dbReference>
<dbReference type="InterPro" id="IPR012337">
    <property type="entry name" value="RNaseH-like_sf"/>
</dbReference>
<organism evidence="2 3">
    <name type="scientific">Punica granatum</name>
    <name type="common">Pomegranate</name>
    <dbReference type="NCBI Taxonomy" id="22663"/>
    <lineage>
        <taxon>Eukaryota</taxon>
        <taxon>Viridiplantae</taxon>
        <taxon>Streptophyta</taxon>
        <taxon>Embryophyta</taxon>
        <taxon>Tracheophyta</taxon>
        <taxon>Spermatophyta</taxon>
        <taxon>Magnoliopsida</taxon>
        <taxon>eudicotyledons</taxon>
        <taxon>Gunneridae</taxon>
        <taxon>Pentapetalae</taxon>
        <taxon>rosids</taxon>
        <taxon>malvids</taxon>
        <taxon>Myrtales</taxon>
        <taxon>Lythraceae</taxon>
        <taxon>Punica</taxon>
    </lineage>
</organism>
<accession>A0A2I0JU20</accession>
<protein>
    <recommendedName>
        <fullName evidence="1">RNase H type-1 domain-containing protein</fullName>
    </recommendedName>
</protein>
<dbReference type="AlphaFoldDB" id="A0A2I0JU20"/>
<dbReference type="GO" id="GO:0004523">
    <property type="term" value="F:RNA-DNA hybrid ribonuclease activity"/>
    <property type="evidence" value="ECO:0007669"/>
    <property type="project" value="InterPro"/>
</dbReference>
<keyword evidence="3" id="KW-1185">Reference proteome</keyword>
<name>A0A2I0JU20_PUNGR</name>
<dbReference type="EMBL" id="PGOL01001240">
    <property type="protein sequence ID" value="PKI59761.1"/>
    <property type="molecule type" value="Genomic_DNA"/>
</dbReference>
<dbReference type="InterPro" id="IPR002156">
    <property type="entry name" value="RNaseH_domain"/>
</dbReference>
<dbReference type="SUPFAM" id="SSF53098">
    <property type="entry name" value="Ribonuclease H-like"/>
    <property type="match status" value="1"/>
</dbReference>
<dbReference type="InterPro" id="IPR036397">
    <property type="entry name" value="RNaseH_sf"/>
</dbReference>
<evidence type="ECO:0000313" key="2">
    <source>
        <dbReference type="EMBL" id="PKI59761.1"/>
    </source>
</evidence>